<dbReference type="Proteomes" id="UP000015101">
    <property type="component" value="Unassembled WGS sequence"/>
</dbReference>
<evidence type="ECO:0000313" key="2">
    <source>
        <dbReference type="EnsemblMetazoa" id="HelroP194880"/>
    </source>
</evidence>
<gene>
    <name evidence="2" type="primary">20213184</name>
    <name evidence="1" type="ORF">HELRODRAFT_194880</name>
</gene>
<dbReference type="KEGG" id="hro:HELRODRAFT_194880"/>
<reference evidence="2" key="3">
    <citation type="submission" date="2015-06" db="UniProtKB">
        <authorList>
            <consortium name="EnsemblMetazoa"/>
        </authorList>
    </citation>
    <scope>IDENTIFICATION</scope>
</reference>
<dbReference type="GeneID" id="20213184"/>
<evidence type="ECO:0000313" key="3">
    <source>
        <dbReference type="Proteomes" id="UP000015101"/>
    </source>
</evidence>
<dbReference type="InParanoid" id="T1FWI9"/>
<dbReference type="RefSeq" id="XP_009010705.1">
    <property type="nucleotide sequence ID" value="XM_009012457.1"/>
</dbReference>
<dbReference type="SUPFAM" id="SSF57850">
    <property type="entry name" value="RING/U-box"/>
    <property type="match status" value="1"/>
</dbReference>
<organism evidence="2 3">
    <name type="scientific">Helobdella robusta</name>
    <name type="common">Californian leech</name>
    <dbReference type="NCBI Taxonomy" id="6412"/>
    <lineage>
        <taxon>Eukaryota</taxon>
        <taxon>Metazoa</taxon>
        <taxon>Spiralia</taxon>
        <taxon>Lophotrochozoa</taxon>
        <taxon>Annelida</taxon>
        <taxon>Clitellata</taxon>
        <taxon>Hirudinea</taxon>
        <taxon>Rhynchobdellida</taxon>
        <taxon>Glossiphoniidae</taxon>
        <taxon>Helobdella</taxon>
    </lineage>
</organism>
<keyword evidence="3" id="KW-1185">Reference proteome</keyword>
<reference evidence="3" key="1">
    <citation type="submission" date="2012-12" db="EMBL/GenBank/DDBJ databases">
        <authorList>
            <person name="Hellsten U."/>
            <person name="Grimwood J."/>
            <person name="Chapman J.A."/>
            <person name="Shapiro H."/>
            <person name="Aerts A."/>
            <person name="Otillar R.P."/>
            <person name="Terry A.Y."/>
            <person name="Boore J.L."/>
            <person name="Simakov O."/>
            <person name="Marletaz F."/>
            <person name="Cho S.-J."/>
            <person name="Edsinger-Gonzales E."/>
            <person name="Havlak P."/>
            <person name="Kuo D.-H."/>
            <person name="Larsson T."/>
            <person name="Lv J."/>
            <person name="Arendt D."/>
            <person name="Savage R."/>
            <person name="Osoegawa K."/>
            <person name="de Jong P."/>
            <person name="Lindberg D.R."/>
            <person name="Seaver E.C."/>
            <person name="Weisblat D.A."/>
            <person name="Putnam N.H."/>
            <person name="Grigoriev I.V."/>
            <person name="Rokhsar D.S."/>
        </authorList>
    </citation>
    <scope>NUCLEOTIDE SEQUENCE</scope>
</reference>
<sequence>MNPSDCICVSCGHIAEPPIPQLPCGHTQCSRCMQKHTYTNFIVCVKCVKFWMPDKLSRNLPLEQLLTIQSTKDEITRLQADAELFPKLLAAEQMVLNVKALHYCSSSGFLYVAYLFQTYIDVFYCYIIDQNVVNSENQKMRHVAVLETQTLTCIEDITGYENRIFYSDRDGSLIYQYKLREDFRTAAKESEFRLYLNEMGTDYSITTLSITFTNSTLSLTNDFLNEPCLLATTKTNFLLLISAGDQMMILRTIFIPGLFPKHALFLNSKTLVVTGEADTERSYFLNFYNFDFESGAVQPRQSKFKSLSKFLNKYLNDPYYLAHNRTSKTLFIANYGSNDILKLSGVDLDAGESVEIDECQKVRDLLLRYEEAEYVNTLLCLYRPDHSRRITYGEDAKYLFECDFNKRNIFWFKI</sequence>
<dbReference type="EMBL" id="KB095847">
    <property type="protein sequence ID" value="ESO11182.1"/>
    <property type="molecule type" value="Genomic_DNA"/>
</dbReference>
<proteinExistence type="predicted"/>
<reference evidence="1 3" key="2">
    <citation type="journal article" date="2013" name="Nature">
        <title>Insights into bilaterian evolution from three spiralian genomes.</title>
        <authorList>
            <person name="Simakov O."/>
            <person name="Marletaz F."/>
            <person name="Cho S.J."/>
            <person name="Edsinger-Gonzales E."/>
            <person name="Havlak P."/>
            <person name="Hellsten U."/>
            <person name="Kuo D.H."/>
            <person name="Larsson T."/>
            <person name="Lv J."/>
            <person name="Arendt D."/>
            <person name="Savage R."/>
            <person name="Osoegawa K."/>
            <person name="de Jong P."/>
            <person name="Grimwood J."/>
            <person name="Chapman J.A."/>
            <person name="Shapiro H."/>
            <person name="Aerts A."/>
            <person name="Otillar R.P."/>
            <person name="Terry A.Y."/>
            <person name="Boore J.L."/>
            <person name="Grigoriev I.V."/>
            <person name="Lindberg D.R."/>
            <person name="Seaver E.C."/>
            <person name="Weisblat D.A."/>
            <person name="Putnam N.H."/>
            <person name="Rokhsar D.S."/>
        </authorList>
    </citation>
    <scope>NUCLEOTIDE SEQUENCE</scope>
</reference>
<name>T1FWI9_HELRO</name>
<dbReference type="AlphaFoldDB" id="T1FWI9"/>
<protein>
    <recommendedName>
        <fullName evidence="4">RING-type domain-containing protein</fullName>
    </recommendedName>
</protein>
<dbReference type="EnsemblMetazoa" id="HelroT194880">
    <property type="protein sequence ID" value="HelroP194880"/>
    <property type="gene ID" value="HelroG194880"/>
</dbReference>
<dbReference type="CTD" id="20213184"/>
<dbReference type="EMBL" id="AMQM01008755">
    <property type="status" value="NOT_ANNOTATED_CDS"/>
    <property type="molecule type" value="Genomic_DNA"/>
</dbReference>
<dbReference type="OrthoDB" id="2163411at2759"/>
<dbReference type="CDD" id="cd13121">
    <property type="entry name" value="BF2867_like_C"/>
    <property type="match status" value="1"/>
</dbReference>
<evidence type="ECO:0008006" key="4">
    <source>
        <dbReference type="Google" id="ProtNLM"/>
    </source>
</evidence>
<accession>T1FWI9</accession>
<dbReference type="HOGENOM" id="CLU_664446_0_0_1"/>
<evidence type="ECO:0000313" key="1">
    <source>
        <dbReference type="EMBL" id="ESO11182.1"/>
    </source>
</evidence>